<feature type="domain" description="FAD dependent oxidoreductase" evidence="5">
    <location>
        <begin position="4"/>
        <end position="391"/>
    </location>
</feature>
<comment type="caution">
    <text evidence="6">The sequence shown here is derived from an EMBL/GenBank/DDBJ whole genome shotgun (WGS) entry which is preliminary data.</text>
</comment>
<dbReference type="EMBL" id="SMLW01000564">
    <property type="protein sequence ID" value="MTI26121.1"/>
    <property type="molecule type" value="Genomic_DNA"/>
</dbReference>
<dbReference type="Pfam" id="PF01266">
    <property type="entry name" value="DAO"/>
    <property type="match status" value="1"/>
</dbReference>
<dbReference type="Gene3D" id="3.50.50.60">
    <property type="entry name" value="FAD/NAD(P)-binding domain"/>
    <property type="match status" value="1"/>
</dbReference>
<dbReference type="Proteomes" id="UP000798808">
    <property type="component" value="Unassembled WGS sequence"/>
</dbReference>
<protein>
    <submittedName>
        <fullName evidence="6">FAD-dependent oxidoreductase</fullName>
    </submittedName>
</protein>
<gene>
    <name evidence="6" type="ORF">E1163_14280</name>
</gene>
<sequence length="414" mass="46510">MEKTIVIGSGLMGSSAAWQLSRQGEPVLVFEQQPSVYKNGSSYGESRIARSLGPEDDIFSYLHNKSVAEAKQLISFLNAASNGTTHSMEDIYTHSPVTYVFDHTSIGEVDAICHEKQTDAYKVASHTHAHEVLGMTIPSSDTVIREFTDYCGTFNPRVLITKLHEGIWQYGNRILYGHKIAGISRKHGHYEIEAVDLHTQETKLFRTEKMVVAAGPYTGELLRHIAPQFSKIITPKRVFTAFFKIKDTVYNAYSDHEKEAIWQSQPSYFQYDGLFYSMIDRIDDDGLPVFKAGAHGIYHTIENMDECWNTQPSDENVEWVRERLYRYLKMLNISILESDLEYVHRQTCVYSLTASGIPFVTPATPSDSSMVVIGGMNGIGGKGSLCYGLIAANLLLGKEEDEAMYKKTLAALRK</sequence>
<evidence type="ECO:0000313" key="7">
    <source>
        <dbReference type="Proteomes" id="UP000798808"/>
    </source>
</evidence>
<evidence type="ECO:0000259" key="5">
    <source>
        <dbReference type="Pfam" id="PF01266"/>
    </source>
</evidence>
<dbReference type="RefSeq" id="WP_155172963.1">
    <property type="nucleotide sequence ID" value="NZ_BAAAFL010000014.1"/>
</dbReference>
<proteinExistence type="predicted"/>
<evidence type="ECO:0000256" key="4">
    <source>
        <dbReference type="ARBA" id="ARBA00023002"/>
    </source>
</evidence>
<dbReference type="PANTHER" id="PTHR10961:SF7">
    <property type="entry name" value="FAD DEPENDENT OXIDOREDUCTASE DOMAIN-CONTAINING PROTEIN"/>
    <property type="match status" value="1"/>
</dbReference>
<organism evidence="6 7">
    <name type="scientific">Fulvivirga kasyanovii</name>
    <dbReference type="NCBI Taxonomy" id="396812"/>
    <lineage>
        <taxon>Bacteria</taxon>
        <taxon>Pseudomonadati</taxon>
        <taxon>Bacteroidota</taxon>
        <taxon>Cytophagia</taxon>
        <taxon>Cytophagales</taxon>
        <taxon>Fulvivirgaceae</taxon>
        <taxon>Fulvivirga</taxon>
    </lineage>
</organism>
<evidence type="ECO:0000256" key="1">
    <source>
        <dbReference type="ARBA" id="ARBA00001974"/>
    </source>
</evidence>
<evidence type="ECO:0000313" key="6">
    <source>
        <dbReference type="EMBL" id="MTI26121.1"/>
    </source>
</evidence>
<dbReference type="Gene3D" id="3.30.9.10">
    <property type="entry name" value="D-Amino Acid Oxidase, subunit A, domain 2"/>
    <property type="match status" value="1"/>
</dbReference>
<comment type="cofactor">
    <cofactor evidence="1">
        <name>FAD</name>
        <dbReference type="ChEBI" id="CHEBI:57692"/>
    </cofactor>
</comment>
<keyword evidence="2" id="KW-0285">Flavoprotein</keyword>
<evidence type="ECO:0000256" key="3">
    <source>
        <dbReference type="ARBA" id="ARBA00022827"/>
    </source>
</evidence>
<dbReference type="PANTHER" id="PTHR10961">
    <property type="entry name" value="PEROXISOMAL SARCOSINE OXIDASE"/>
    <property type="match status" value="1"/>
</dbReference>
<keyword evidence="4" id="KW-0560">Oxidoreductase</keyword>
<reference evidence="6 7" key="1">
    <citation type="submission" date="2019-02" db="EMBL/GenBank/DDBJ databases">
        <authorList>
            <person name="Goldberg S.R."/>
            <person name="Haltli B.A."/>
            <person name="Correa H."/>
            <person name="Russell K.G."/>
        </authorList>
    </citation>
    <scope>NUCLEOTIDE SEQUENCE [LARGE SCALE GENOMIC DNA]</scope>
    <source>
        <strain evidence="6 7">JCM 16186</strain>
    </source>
</reference>
<accession>A0ABW9RQB7</accession>
<dbReference type="InterPro" id="IPR045170">
    <property type="entry name" value="MTOX"/>
</dbReference>
<dbReference type="InterPro" id="IPR006076">
    <property type="entry name" value="FAD-dep_OxRdtase"/>
</dbReference>
<evidence type="ECO:0000256" key="2">
    <source>
        <dbReference type="ARBA" id="ARBA00022630"/>
    </source>
</evidence>
<dbReference type="InterPro" id="IPR036188">
    <property type="entry name" value="FAD/NAD-bd_sf"/>
</dbReference>
<keyword evidence="7" id="KW-1185">Reference proteome</keyword>
<keyword evidence="3" id="KW-0274">FAD</keyword>
<dbReference type="SUPFAM" id="SSF51905">
    <property type="entry name" value="FAD/NAD(P)-binding domain"/>
    <property type="match status" value="1"/>
</dbReference>
<name>A0ABW9RQB7_9BACT</name>